<gene>
    <name evidence="1" type="ORF">SAMN02982985_03358</name>
</gene>
<dbReference type="EMBL" id="FOTW01000016">
    <property type="protein sequence ID" value="SFM25961.1"/>
    <property type="molecule type" value="Genomic_DNA"/>
</dbReference>
<evidence type="ECO:0000313" key="1">
    <source>
        <dbReference type="EMBL" id="SFM25961.1"/>
    </source>
</evidence>
<dbReference type="AlphaFoldDB" id="A0A1I4PDX7"/>
<organism evidence="1 2">
    <name type="scientific">Rugamonas rubra</name>
    <dbReference type="NCBI Taxonomy" id="758825"/>
    <lineage>
        <taxon>Bacteria</taxon>
        <taxon>Pseudomonadati</taxon>
        <taxon>Pseudomonadota</taxon>
        <taxon>Betaproteobacteria</taxon>
        <taxon>Burkholderiales</taxon>
        <taxon>Oxalobacteraceae</taxon>
        <taxon>Telluria group</taxon>
        <taxon>Rugamonas</taxon>
    </lineage>
</organism>
<accession>A0A1I4PDX7</accession>
<reference evidence="1 2" key="1">
    <citation type="submission" date="2016-10" db="EMBL/GenBank/DDBJ databases">
        <authorList>
            <person name="de Groot N.N."/>
        </authorList>
    </citation>
    <scope>NUCLEOTIDE SEQUENCE [LARGE SCALE GENOMIC DNA]</scope>
    <source>
        <strain evidence="1 2">ATCC 43154</strain>
    </source>
</reference>
<keyword evidence="2" id="KW-1185">Reference proteome</keyword>
<name>A0A1I4PDX7_9BURK</name>
<sequence>MFKALNSKGRLILQKLIAALNWIKDHVLAVLIASFVIPGVLSVFNQQSEITKTIYEIDYKGAKTKFQECDRLHSDYLSATMANAGAAQLLQEHFNLDAIAKKGSSEVYFIAFKGAMEAYQNSLGQVKELFSKTSRCYGELTANYENLALSLNLIDEFQNETKRESDKVSLLVAKRDTIAKDIFRRVDPNVIFGALISGEEKSILNAMQTANFGDLAKLQSQNIEVESAVQSQQRVKFVELNKLFANELNRRFHRGLFSYFLALVRI</sequence>
<evidence type="ECO:0000313" key="2">
    <source>
        <dbReference type="Proteomes" id="UP000199470"/>
    </source>
</evidence>
<dbReference type="Proteomes" id="UP000199470">
    <property type="component" value="Unassembled WGS sequence"/>
</dbReference>
<protein>
    <submittedName>
        <fullName evidence="1">Uncharacterized protein</fullName>
    </submittedName>
</protein>
<proteinExistence type="predicted"/>